<evidence type="ECO:0000259" key="1">
    <source>
        <dbReference type="Pfam" id="PF02826"/>
    </source>
</evidence>
<dbReference type="EMBL" id="JANPWE010000004">
    <property type="protein sequence ID" value="MCR6545907.1"/>
    <property type="molecule type" value="Genomic_DNA"/>
</dbReference>
<dbReference type="Pfam" id="PF16924">
    <property type="entry name" value="DpaA_N"/>
    <property type="match status" value="1"/>
</dbReference>
<dbReference type="InterPro" id="IPR036291">
    <property type="entry name" value="NAD(P)-bd_dom_sf"/>
</dbReference>
<accession>A0ABT1Y4V5</accession>
<feature type="domain" description="D-isomer specific 2-hydroxyacid dehydrogenase NAD-binding" evidence="1">
    <location>
        <begin position="149"/>
        <end position="244"/>
    </location>
</feature>
<reference evidence="3 4" key="1">
    <citation type="submission" date="2022-08" db="EMBL/GenBank/DDBJ databases">
        <title>Proteogenomics of the novel Dehalobacterium formicoaceticum strain EZ94 highlights a key role of methyltransferases during anaerobic dichloromethane degradation.</title>
        <authorList>
            <person name="Wasmund K."/>
        </authorList>
    </citation>
    <scope>NUCLEOTIDE SEQUENCE [LARGE SCALE GENOMIC DNA]</scope>
    <source>
        <strain evidence="3 4">EZ94</strain>
    </source>
</reference>
<protein>
    <submittedName>
        <fullName evidence="3">Dipicolinate synthase subunit DpsA</fullName>
    </submittedName>
</protein>
<dbReference type="Proteomes" id="UP001524944">
    <property type="component" value="Unassembled WGS sequence"/>
</dbReference>
<dbReference type="InterPro" id="IPR031629">
    <property type="entry name" value="DpaA_N"/>
</dbReference>
<dbReference type="Gene3D" id="3.40.50.720">
    <property type="entry name" value="NAD(P)-binding Rossmann-like Domain"/>
    <property type="match status" value="1"/>
</dbReference>
<dbReference type="InterPro" id="IPR006140">
    <property type="entry name" value="D-isomer_DH_NAD-bd"/>
</dbReference>
<comment type="caution">
    <text evidence="3">The sequence shown here is derived from an EMBL/GenBank/DDBJ whole genome shotgun (WGS) entry which is preliminary data.</text>
</comment>
<dbReference type="NCBIfam" id="NF006162">
    <property type="entry name" value="PRK08306.1"/>
    <property type="match status" value="1"/>
</dbReference>
<dbReference type="RefSeq" id="WP_089611257.1">
    <property type="nucleotide sequence ID" value="NZ_CP022121.1"/>
</dbReference>
<keyword evidence="4" id="KW-1185">Reference proteome</keyword>
<dbReference type="SUPFAM" id="SSF51735">
    <property type="entry name" value="NAD(P)-binding Rossmann-fold domains"/>
    <property type="match status" value="1"/>
</dbReference>
<gene>
    <name evidence="3" type="primary">dpsA</name>
    <name evidence="3" type="ORF">NVS47_10355</name>
</gene>
<proteinExistence type="predicted"/>
<organism evidence="3 4">
    <name type="scientific">Dehalobacterium formicoaceticum</name>
    <dbReference type="NCBI Taxonomy" id="51515"/>
    <lineage>
        <taxon>Bacteria</taxon>
        <taxon>Bacillati</taxon>
        <taxon>Bacillota</taxon>
        <taxon>Clostridia</taxon>
        <taxon>Eubacteriales</taxon>
        <taxon>Peptococcaceae</taxon>
        <taxon>Dehalobacterium</taxon>
    </lineage>
</organism>
<evidence type="ECO:0000313" key="3">
    <source>
        <dbReference type="EMBL" id="MCR6545907.1"/>
    </source>
</evidence>
<evidence type="ECO:0000313" key="4">
    <source>
        <dbReference type="Proteomes" id="UP001524944"/>
    </source>
</evidence>
<name>A0ABT1Y4V5_9FIRM</name>
<dbReference type="Pfam" id="PF02826">
    <property type="entry name" value="2-Hacid_dh_C"/>
    <property type="match status" value="1"/>
</dbReference>
<evidence type="ECO:0000259" key="2">
    <source>
        <dbReference type="Pfam" id="PF16924"/>
    </source>
</evidence>
<sequence>MDIPAKKCLAVLGGDEREIILIKLLLEQGYEIKTFGLPKNLLPSRIHNCTTCREAVNNAEGVILPMPGVNDLGILYTKLHQEKITISREDLAGIKEHVPVLVGRASCYLKELAASLGFFLIEVAELDEIAIPNAVPTAEGAIQLAMEKTPMTIHGSRALVIGYGRIGEALAIRLKCLGAKVTVCARNKIQLAKCHSLAYDTKTLAELSDDVHLEDLIFNTVPALIINEQVLQQVKKEVWIIDLASHPGGTDFEAAKRLGISAVLAPGLPGKVAPLTAGRILAEAYPGILATHH</sequence>
<feature type="domain" description="Dipicolinate synthase subunit A N-terminal" evidence="2">
    <location>
        <begin position="9"/>
        <end position="123"/>
    </location>
</feature>